<reference evidence="2 3" key="1">
    <citation type="submission" date="2024-02" db="EMBL/GenBank/DDBJ databases">
        <title>The Genome Sequence of Enterococcus sp. DIV0159.</title>
        <authorList>
            <person name="Earl A."/>
            <person name="Manson A."/>
            <person name="Gilmore M."/>
            <person name="Sanders J."/>
            <person name="Shea T."/>
            <person name="Howe W."/>
            <person name="Livny J."/>
            <person name="Cuomo C."/>
            <person name="Neafsey D."/>
            <person name="Birren B."/>
        </authorList>
    </citation>
    <scope>NUCLEOTIDE SEQUENCE [LARGE SCALE GENOMIC DNA]</scope>
    <source>
        <strain evidence="2 3">665A</strain>
    </source>
</reference>
<evidence type="ECO:0000313" key="2">
    <source>
        <dbReference type="EMBL" id="MEO1772682.1"/>
    </source>
</evidence>
<keyword evidence="1" id="KW-0472">Membrane</keyword>
<evidence type="ECO:0000313" key="3">
    <source>
        <dbReference type="Proteomes" id="UP000664357"/>
    </source>
</evidence>
<keyword evidence="3" id="KW-1185">Reference proteome</keyword>
<organism evidence="2 3">
    <name type="scientific">Candidatus Enterococcus ferrettii</name>
    <dbReference type="NCBI Taxonomy" id="2815324"/>
    <lineage>
        <taxon>Bacteria</taxon>
        <taxon>Bacillati</taxon>
        <taxon>Bacillota</taxon>
        <taxon>Bacilli</taxon>
        <taxon>Lactobacillales</taxon>
        <taxon>Enterococcaceae</taxon>
        <taxon>Enterococcus</taxon>
    </lineage>
</organism>
<name>A0ABV0EVJ7_9ENTE</name>
<dbReference type="InterPro" id="IPR036162">
    <property type="entry name" value="Resolvase-like_N_sf"/>
</dbReference>
<proteinExistence type="predicted"/>
<comment type="caution">
    <text evidence="2">The sequence shown here is derived from an EMBL/GenBank/DDBJ whole genome shotgun (WGS) entry which is preliminary data.</text>
</comment>
<evidence type="ECO:0008006" key="4">
    <source>
        <dbReference type="Google" id="ProtNLM"/>
    </source>
</evidence>
<protein>
    <recommendedName>
        <fullName evidence="4">Resolvase/invertase-type recombinase catalytic domain-containing protein</fullName>
    </recommendedName>
</protein>
<accession>A0ABV0EVJ7</accession>
<feature type="transmembrane region" description="Helical" evidence="1">
    <location>
        <begin position="170"/>
        <end position="188"/>
    </location>
</feature>
<dbReference type="Gene3D" id="1.10.10.60">
    <property type="entry name" value="Homeodomain-like"/>
    <property type="match status" value="1"/>
</dbReference>
<dbReference type="EMBL" id="JAFREL020000005">
    <property type="protein sequence ID" value="MEO1772682.1"/>
    <property type="molecule type" value="Genomic_DNA"/>
</dbReference>
<keyword evidence="1" id="KW-1133">Transmembrane helix</keyword>
<evidence type="ECO:0000256" key="1">
    <source>
        <dbReference type="SAM" id="Phobius"/>
    </source>
</evidence>
<sequence>MIVGYACGYQLDQQIEQLEDYAVEELFVNGDFRGLLNFVKAADEVVILSWEVFSRDYRQLLICLNQLEDRAVYLTVLDFPELSMEEWRRIFQWSLRNERLLHPRLIAVGSEAKRDQRYSLFSRELEARIIYREVLRSLLAKQPVRQIANYQRLPIETVYRIKQEVGKVQLAGILLVCFLLAIFCLKVVENYFDQIWLQIIICLVMVVIILWNVLADSEEEPLVKKKTDK</sequence>
<dbReference type="RefSeq" id="WP_207705183.1">
    <property type="nucleotide sequence ID" value="NZ_JAFREL020000005.1"/>
</dbReference>
<dbReference type="Proteomes" id="UP000664357">
    <property type="component" value="Unassembled WGS sequence"/>
</dbReference>
<dbReference type="SUPFAM" id="SSF53041">
    <property type="entry name" value="Resolvase-like"/>
    <property type="match status" value="1"/>
</dbReference>
<feature type="transmembrane region" description="Helical" evidence="1">
    <location>
        <begin position="194"/>
        <end position="215"/>
    </location>
</feature>
<keyword evidence="1" id="KW-0812">Transmembrane</keyword>
<gene>
    <name evidence="2" type="ORF">JZO67_004664</name>
</gene>